<proteinExistence type="predicted"/>
<keyword evidence="1" id="KW-1133">Transmembrane helix</keyword>
<evidence type="ECO:0000313" key="2">
    <source>
        <dbReference type="EMBL" id="KZM34747.1"/>
    </source>
</evidence>
<organism evidence="2 3">
    <name type="scientific">Oerskovia enterophila</name>
    <dbReference type="NCBI Taxonomy" id="43678"/>
    <lineage>
        <taxon>Bacteria</taxon>
        <taxon>Bacillati</taxon>
        <taxon>Actinomycetota</taxon>
        <taxon>Actinomycetes</taxon>
        <taxon>Micrococcales</taxon>
        <taxon>Cellulomonadaceae</taxon>
        <taxon>Oerskovia</taxon>
    </lineage>
</organism>
<keyword evidence="1" id="KW-0472">Membrane</keyword>
<protein>
    <submittedName>
        <fullName evidence="2">Uncharacterized protein</fullName>
    </submittedName>
</protein>
<dbReference type="Proteomes" id="UP000076447">
    <property type="component" value="Unassembled WGS sequence"/>
</dbReference>
<comment type="caution">
    <text evidence="2">The sequence shown here is derived from an EMBL/GenBank/DDBJ whole genome shotgun (WGS) entry which is preliminary data.</text>
</comment>
<sequence>MYQLGTTQAGTALAATGAMATGYTVVGAWTLIVAGLALVTTARVLHRRHASQR</sequence>
<dbReference type="RefSeq" id="WP_157257401.1">
    <property type="nucleotide sequence ID" value="NZ_JBIVFZ010000008.1"/>
</dbReference>
<evidence type="ECO:0000256" key="1">
    <source>
        <dbReference type="SAM" id="Phobius"/>
    </source>
</evidence>
<accession>A0A161XDJ6</accession>
<keyword evidence="1" id="KW-0812">Transmembrane</keyword>
<feature type="transmembrane region" description="Helical" evidence="1">
    <location>
        <begin position="20"/>
        <end position="45"/>
    </location>
</feature>
<reference evidence="2 3" key="1">
    <citation type="submission" date="2016-01" db="EMBL/GenBank/DDBJ databases">
        <title>Genome sequence of Oerskovia enterophila VJag, an agar and cellulose degrading bacterium.</title>
        <authorList>
            <person name="Poehlein A."/>
            <person name="Jag V."/>
            <person name="Bengelsdorf F."/>
            <person name="Duerre P."/>
            <person name="Daniel R."/>
        </authorList>
    </citation>
    <scope>NUCLEOTIDE SEQUENCE [LARGE SCALE GENOMIC DNA]</scope>
    <source>
        <strain evidence="2 3">VJag</strain>
    </source>
</reference>
<dbReference type="STRING" id="43678.OJAG_25530"/>
<evidence type="ECO:0000313" key="3">
    <source>
        <dbReference type="Proteomes" id="UP000076447"/>
    </source>
</evidence>
<dbReference type="EMBL" id="LRIE01000077">
    <property type="protein sequence ID" value="KZM34747.1"/>
    <property type="molecule type" value="Genomic_DNA"/>
</dbReference>
<dbReference type="PATRIC" id="fig|43678.3.peg.2668"/>
<dbReference type="AlphaFoldDB" id="A0A161XDJ6"/>
<name>A0A161XDJ6_9CELL</name>
<gene>
    <name evidence="2" type="ORF">OJAG_25530</name>
</gene>